<keyword evidence="1" id="KW-0472">Membrane</keyword>
<keyword evidence="3" id="KW-1185">Reference proteome</keyword>
<organism evidence="2 3">
    <name type="scientific">Pseudopithomyces chartarum</name>
    <dbReference type="NCBI Taxonomy" id="1892770"/>
    <lineage>
        <taxon>Eukaryota</taxon>
        <taxon>Fungi</taxon>
        <taxon>Dikarya</taxon>
        <taxon>Ascomycota</taxon>
        <taxon>Pezizomycotina</taxon>
        <taxon>Dothideomycetes</taxon>
        <taxon>Pleosporomycetidae</taxon>
        <taxon>Pleosporales</taxon>
        <taxon>Massarineae</taxon>
        <taxon>Didymosphaeriaceae</taxon>
        <taxon>Pseudopithomyces</taxon>
    </lineage>
</organism>
<sequence length="308" mass="34892">MAVCKIEGKSDMYGLGIRLGFYFLWYGAILARWLAPTEIKSLAYTNDVFVAATFLALIIATATDVYSLEPVETYIVLLLMFGTYLVLVPMYIWRLLSACDPYWDPTRYPRAKLGAMAANLSFFLLIGALVFQYWFWFDRVPDLDRRNCQQYAFVFSQVRLNSKASVVLHALMYFWLGLVCLYLLLMKLRAIAGLPDVGAQSRRAKKVHIELLQNMDIWMRIVVALGVTVATELTIMWNEILGVGSLAGVAQTIPFAIGLGAIVRVLYVSMSKNFQGPKSRLDTPPESRLVYRVLPEHTDDDWKMAATI</sequence>
<keyword evidence="1" id="KW-1133">Transmembrane helix</keyword>
<protein>
    <submittedName>
        <fullName evidence="2">Uncharacterized protein</fullName>
    </submittedName>
</protein>
<feature type="transmembrane region" description="Helical" evidence="1">
    <location>
        <begin position="249"/>
        <end position="270"/>
    </location>
</feature>
<comment type="caution">
    <text evidence="2">The sequence shown here is derived from an EMBL/GenBank/DDBJ whole genome shotgun (WGS) entry which is preliminary data.</text>
</comment>
<feature type="transmembrane region" description="Helical" evidence="1">
    <location>
        <begin position="15"/>
        <end position="35"/>
    </location>
</feature>
<keyword evidence="1" id="KW-0812">Transmembrane</keyword>
<feature type="transmembrane region" description="Helical" evidence="1">
    <location>
        <begin position="217"/>
        <end position="237"/>
    </location>
</feature>
<accession>A0AAN6RC99</accession>
<dbReference type="AlphaFoldDB" id="A0AAN6RC99"/>
<evidence type="ECO:0000256" key="1">
    <source>
        <dbReference type="SAM" id="Phobius"/>
    </source>
</evidence>
<evidence type="ECO:0000313" key="3">
    <source>
        <dbReference type="Proteomes" id="UP001280581"/>
    </source>
</evidence>
<dbReference type="EMBL" id="WVTA01000016">
    <property type="protein sequence ID" value="KAK3201217.1"/>
    <property type="molecule type" value="Genomic_DNA"/>
</dbReference>
<gene>
    <name evidence="2" type="ORF">GRF29_185g145086</name>
</gene>
<feature type="transmembrane region" description="Helical" evidence="1">
    <location>
        <begin position="74"/>
        <end position="93"/>
    </location>
</feature>
<name>A0AAN6RC99_9PLEO</name>
<evidence type="ECO:0000313" key="2">
    <source>
        <dbReference type="EMBL" id="KAK3201217.1"/>
    </source>
</evidence>
<feature type="transmembrane region" description="Helical" evidence="1">
    <location>
        <begin position="113"/>
        <end position="136"/>
    </location>
</feature>
<feature type="transmembrane region" description="Helical" evidence="1">
    <location>
        <begin position="47"/>
        <end position="68"/>
    </location>
</feature>
<feature type="transmembrane region" description="Helical" evidence="1">
    <location>
        <begin position="166"/>
        <end position="185"/>
    </location>
</feature>
<proteinExistence type="predicted"/>
<dbReference type="Proteomes" id="UP001280581">
    <property type="component" value="Unassembled WGS sequence"/>
</dbReference>
<reference evidence="2 3" key="1">
    <citation type="submission" date="2021-02" db="EMBL/GenBank/DDBJ databases">
        <title>Genome assembly of Pseudopithomyces chartarum.</title>
        <authorList>
            <person name="Jauregui R."/>
            <person name="Singh J."/>
            <person name="Voisey C."/>
        </authorList>
    </citation>
    <scope>NUCLEOTIDE SEQUENCE [LARGE SCALE GENOMIC DNA]</scope>
    <source>
        <strain evidence="2 3">AGR01</strain>
    </source>
</reference>